<keyword evidence="8 10" id="KW-0443">Lipid metabolism</keyword>
<evidence type="ECO:0000256" key="3">
    <source>
        <dbReference type="ARBA" id="ARBA00020902"/>
    </source>
</evidence>
<comment type="pathway">
    <text evidence="10">Bacterial outer membrane biogenesis; LPS lipid A biosynthesis.</text>
</comment>
<comment type="caution">
    <text evidence="11">The sequence shown here is derived from an EMBL/GenBank/DDBJ whole genome shotgun (WGS) entry which is preliminary data.</text>
</comment>
<dbReference type="PANTHER" id="PTHR30372:SF4">
    <property type="entry name" value="LIPID-A-DISACCHARIDE SYNTHASE, MITOCHONDRIAL-RELATED"/>
    <property type="match status" value="1"/>
</dbReference>
<dbReference type="SUPFAM" id="SSF53756">
    <property type="entry name" value="UDP-Glycosyltransferase/glycogen phosphorylase"/>
    <property type="match status" value="1"/>
</dbReference>
<evidence type="ECO:0000256" key="4">
    <source>
        <dbReference type="ARBA" id="ARBA00022516"/>
    </source>
</evidence>
<dbReference type="HAMAP" id="MF_00392">
    <property type="entry name" value="LpxB"/>
    <property type="match status" value="1"/>
</dbReference>
<dbReference type="RefSeq" id="WP_263339551.1">
    <property type="nucleotide sequence ID" value="NZ_JAGSYH010000005.1"/>
</dbReference>
<dbReference type="GO" id="GO:0008915">
    <property type="term" value="F:lipid-A-disaccharide synthase activity"/>
    <property type="evidence" value="ECO:0007669"/>
    <property type="project" value="UniProtKB-EC"/>
</dbReference>
<evidence type="ECO:0000256" key="7">
    <source>
        <dbReference type="ARBA" id="ARBA00022679"/>
    </source>
</evidence>
<dbReference type="PANTHER" id="PTHR30372">
    <property type="entry name" value="LIPID-A-DISACCHARIDE SYNTHASE"/>
    <property type="match status" value="1"/>
</dbReference>
<keyword evidence="4 10" id="KW-0444">Lipid biosynthesis</keyword>
<proteinExistence type="inferred from homology"/>
<name>A0ABW1EGY0_9BACT</name>
<gene>
    <name evidence="10 11" type="primary">lpxB</name>
    <name evidence="11" type="ORF">ACFPT7_12490</name>
</gene>
<evidence type="ECO:0000313" key="12">
    <source>
        <dbReference type="Proteomes" id="UP001596091"/>
    </source>
</evidence>
<keyword evidence="6 10" id="KW-0328">Glycosyltransferase</keyword>
<comment type="catalytic activity">
    <reaction evidence="9 10">
        <text>a lipid X + a UDP-2-N,3-O-bis[(3R)-3-hydroxyacyl]-alpha-D-glucosamine = a lipid A disaccharide + UDP + H(+)</text>
        <dbReference type="Rhea" id="RHEA:67828"/>
        <dbReference type="ChEBI" id="CHEBI:15378"/>
        <dbReference type="ChEBI" id="CHEBI:58223"/>
        <dbReference type="ChEBI" id="CHEBI:137748"/>
        <dbReference type="ChEBI" id="CHEBI:176338"/>
        <dbReference type="ChEBI" id="CHEBI:176343"/>
        <dbReference type="EC" id="2.4.1.182"/>
    </reaction>
</comment>
<keyword evidence="12" id="KW-1185">Reference proteome</keyword>
<keyword evidence="7 10" id="KW-0808">Transferase</keyword>
<evidence type="ECO:0000313" key="11">
    <source>
        <dbReference type="EMBL" id="MFC5863116.1"/>
    </source>
</evidence>
<evidence type="ECO:0000256" key="10">
    <source>
        <dbReference type="HAMAP-Rule" id="MF_00392"/>
    </source>
</evidence>
<evidence type="ECO:0000256" key="1">
    <source>
        <dbReference type="ARBA" id="ARBA00002056"/>
    </source>
</evidence>
<reference evidence="12" key="1">
    <citation type="journal article" date="2019" name="Int. J. Syst. Evol. Microbiol.">
        <title>The Global Catalogue of Microorganisms (GCM) 10K type strain sequencing project: providing services to taxonomists for standard genome sequencing and annotation.</title>
        <authorList>
            <consortium name="The Broad Institute Genomics Platform"/>
            <consortium name="The Broad Institute Genome Sequencing Center for Infectious Disease"/>
            <person name="Wu L."/>
            <person name="Ma J."/>
        </authorList>
    </citation>
    <scope>NUCLEOTIDE SEQUENCE [LARGE SCALE GENOMIC DNA]</scope>
    <source>
        <strain evidence="12">JCM 4087</strain>
    </source>
</reference>
<evidence type="ECO:0000256" key="2">
    <source>
        <dbReference type="ARBA" id="ARBA00012687"/>
    </source>
</evidence>
<protein>
    <recommendedName>
        <fullName evidence="3 10">Lipid-A-disaccharide synthase</fullName>
        <ecNumber evidence="2 10">2.4.1.182</ecNumber>
    </recommendedName>
</protein>
<dbReference type="NCBIfam" id="TIGR00215">
    <property type="entry name" value="lpxB"/>
    <property type="match status" value="1"/>
</dbReference>
<evidence type="ECO:0000256" key="9">
    <source>
        <dbReference type="ARBA" id="ARBA00048975"/>
    </source>
</evidence>
<keyword evidence="5 10" id="KW-0441">Lipid A biosynthesis</keyword>
<accession>A0ABW1EGY0</accession>
<evidence type="ECO:0000256" key="5">
    <source>
        <dbReference type="ARBA" id="ARBA00022556"/>
    </source>
</evidence>
<dbReference type="Pfam" id="PF02684">
    <property type="entry name" value="LpxB"/>
    <property type="match status" value="1"/>
</dbReference>
<dbReference type="Proteomes" id="UP001596091">
    <property type="component" value="Unassembled WGS sequence"/>
</dbReference>
<dbReference type="EC" id="2.4.1.182" evidence="2 10"/>
<evidence type="ECO:0000256" key="8">
    <source>
        <dbReference type="ARBA" id="ARBA00023098"/>
    </source>
</evidence>
<comment type="similarity">
    <text evidence="10">Belongs to the LpxB family.</text>
</comment>
<sequence length="405" mass="44462">MPDQSPTIFLSAGEASGEHYGALLMEELISRFGSSGIEPRFIGMGGNRMEALGLQCIVRSEDVAVMGITEIVRHLPQIYREYRKLKSAIQTLRPDIAVLIDFPDIHLKLASEFQRLGIPVIFFVSPQLWAWKKGRIRKVQRFVDRMLVIFPFEEPFYRERSVDARYVGHPLADLPLPAITTEEFAKANGLDPERTWIGLLPGSRIKEIRLNLPGMLASARLLLKNNHGLQFVLPLAPTLTAMQRQEALAMAEAEAQALGKLPLKFVDDARATLFRCRASIVASGTATVEAALIGNPFVVVYRVSPLTYAIAKRVVTVPHVAMVNLVADQRLVPELIQDDFHPPAVVQALEPLLADGPARSKMVAGLAEVGRKLRSGRAAEETAIGTVAGEVLAMLQNGKPGMAQV</sequence>
<dbReference type="InterPro" id="IPR003835">
    <property type="entry name" value="Glyco_trans_19"/>
</dbReference>
<evidence type="ECO:0000256" key="6">
    <source>
        <dbReference type="ARBA" id="ARBA00022676"/>
    </source>
</evidence>
<organism evidence="11 12">
    <name type="scientific">Acidicapsa dinghuensis</name>
    <dbReference type="NCBI Taxonomy" id="2218256"/>
    <lineage>
        <taxon>Bacteria</taxon>
        <taxon>Pseudomonadati</taxon>
        <taxon>Acidobacteriota</taxon>
        <taxon>Terriglobia</taxon>
        <taxon>Terriglobales</taxon>
        <taxon>Acidobacteriaceae</taxon>
        <taxon>Acidicapsa</taxon>
    </lineage>
</organism>
<dbReference type="EMBL" id="JBHSPH010000003">
    <property type="protein sequence ID" value="MFC5863116.1"/>
    <property type="molecule type" value="Genomic_DNA"/>
</dbReference>
<comment type="function">
    <text evidence="1 10">Condensation of UDP-2,3-diacylglucosamine and 2,3-diacylglucosamine-1-phosphate to form lipid A disaccharide, a precursor of lipid A, a phosphorylated glycolipid that anchors the lipopolysaccharide to the outer membrane of the cell.</text>
</comment>